<organism evidence="14 15">
    <name type="scientific">Corallococcus coralloides (strain ATCC 25202 / DSM 2259 / NBRC 100086 / M2)</name>
    <name type="common">Myxococcus coralloides</name>
    <dbReference type="NCBI Taxonomy" id="1144275"/>
    <lineage>
        <taxon>Bacteria</taxon>
        <taxon>Pseudomonadati</taxon>
        <taxon>Myxococcota</taxon>
        <taxon>Myxococcia</taxon>
        <taxon>Myxococcales</taxon>
        <taxon>Cystobacterineae</taxon>
        <taxon>Myxococcaceae</taxon>
        <taxon>Corallococcus</taxon>
    </lineage>
</organism>
<dbReference type="Gene3D" id="3.30.1150.10">
    <property type="match status" value="1"/>
</dbReference>
<dbReference type="AlphaFoldDB" id="H8MWQ7"/>
<dbReference type="GO" id="GO:0044718">
    <property type="term" value="P:siderophore transmembrane transport"/>
    <property type="evidence" value="ECO:0007669"/>
    <property type="project" value="TreeGrafter"/>
</dbReference>
<dbReference type="SUPFAM" id="SSF56935">
    <property type="entry name" value="Porins"/>
    <property type="match status" value="1"/>
</dbReference>
<dbReference type="PANTHER" id="PTHR30069:SF29">
    <property type="entry name" value="HEMOGLOBIN AND HEMOGLOBIN-HAPTOGLOBIN-BINDING PROTEIN 1-RELATED"/>
    <property type="match status" value="1"/>
</dbReference>
<keyword evidence="4" id="KW-1134">Transmembrane beta strand</keyword>
<dbReference type="Proteomes" id="UP000007587">
    <property type="component" value="Chromosome"/>
</dbReference>
<evidence type="ECO:0000259" key="13">
    <source>
        <dbReference type="PROSITE" id="PS52015"/>
    </source>
</evidence>
<accession>H8MWQ7</accession>
<dbReference type="GO" id="GO:0009279">
    <property type="term" value="C:cell outer membrane"/>
    <property type="evidence" value="ECO:0007669"/>
    <property type="project" value="UniProtKB-SubCell"/>
</dbReference>
<dbReference type="PANTHER" id="PTHR30069">
    <property type="entry name" value="TONB-DEPENDENT OUTER MEMBRANE RECEPTOR"/>
    <property type="match status" value="1"/>
</dbReference>
<evidence type="ECO:0000256" key="2">
    <source>
        <dbReference type="ARBA" id="ARBA00004571"/>
    </source>
</evidence>
<evidence type="ECO:0000256" key="12">
    <source>
        <dbReference type="SAM" id="MobiDB-lite"/>
    </source>
</evidence>
<sequence length="956" mass="103337">MNACSAHVAPEPSGLGLGDSLSGGRCLKRPPIMSPSRAAPLVLALVLLSGVIAHAQGVPSATSEPRAVEVDVHTTDAGQSLSAEDALRLGLSPDAGDTTLVPPSLTADAPAAWPEGLEGTPGEVELELLVDVEGRVAEAKVVRAATEPRLTDAALAAAPGLRFTPATLGGTPVAVRLPFVYRFTPPVQVPASTTRLTGEVRARGTRKPLSDAALFLDGAAEPAATTDARGHFAMDLPPGSHTLEVRAPGHETTTFPETLTRGQTLQVVYRLQPREVNPYETVVRDERPRTEVTRISLHEQEIREVPGTLGDPFRVVMLMPGVGSLASGISYPVVRGSQPAATGFFLDGVRIPMLYHLLLGPAVVHPDFIDTVDFYPGAPPVQYGRVLGGVVEGRISRPREDRLHFTAYADLINAGGFIEQPFESTGTSVSLAGRFSYSALLLSLATRVLPEVDQVHAGFWDYQARVEQKVGRGRLRLFALGSSDDVGISPEMRRRADGASVVSRFHRIDLRGTHPVAEGEGEVGITLGWDGLGLTGEETRSDAGGQLFIEKAGEYGLRQVSVSARAGWRRSLTSWLDLAVGADVEHRRSATTLTGSAYPPGWRPTDEADPLKRPSALATFSGVYASATWKPSDTWVVTPGLRVDAYHLVPGMTFTAVEPRLSVRHSLTDTLTLKGGAGLFHQPPTVLVHVPAIDTASLRYGLQSGAQFDVGAEWKAFEGLELSADAYFNPLSRAVEFDLVDVAENRRRRGGLGEDPATTGYAYGFDLMARHPLGRHWFGWVSYSFLQSKRKARFGRIGDDNHVLETVEGTLPFAFEQAHTFNAALSYKFGNNWTVGTVVHFNTGRPETGQITSQTQRWVTNPDGSSNWVRQDLDRAQRLAPFFRVDARIAKSWAYQDFTLDASLDVLNLSAQQEVVGYEYRLESGFSGSEPQDIKPTRAPIRIPIILPLLGLKATY</sequence>
<dbReference type="eggNOG" id="COG4771">
    <property type="taxonomic scope" value="Bacteria"/>
</dbReference>
<dbReference type="eggNOG" id="COG0810">
    <property type="taxonomic scope" value="Bacteria"/>
</dbReference>
<dbReference type="Pfam" id="PF00593">
    <property type="entry name" value="TonB_dep_Rec_b-barrel"/>
    <property type="match status" value="1"/>
</dbReference>
<dbReference type="Gene3D" id="2.60.40.1120">
    <property type="entry name" value="Carboxypeptidase-like, regulatory domain"/>
    <property type="match status" value="1"/>
</dbReference>
<dbReference type="SUPFAM" id="SSF74653">
    <property type="entry name" value="TolA/TonB C-terminal domain"/>
    <property type="match status" value="1"/>
</dbReference>
<evidence type="ECO:0000256" key="8">
    <source>
        <dbReference type="ARBA" id="ARBA00023077"/>
    </source>
</evidence>
<evidence type="ECO:0000256" key="9">
    <source>
        <dbReference type="ARBA" id="ARBA00023136"/>
    </source>
</evidence>
<dbReference type="InterPro" id="IPR039426">
    <property type="entry name" value="TonB-dep_rcpt-like"/>
</dbReference>
<dbReference type="Pfam" id="PF03544">
    <property type="entry name" value="TonB_C"/>
    <property type="match status" value="1"/>
</dbReference>
<feature type="region of interest" description="Disordered" evidence="12">
    <location>
        <begin position="1"/>
        <end position="21"/>
    </location>
</feature>
<reference evidence="15" key="2">
    <citation type="submission" date="2012-03" db="EMBL/GenBank/DDBJ databases">
        <title>Genome sequence of the fruiting myxobacterium Corallococcus coralloides DSM 2259.</title>
        <authorList>
            <person name="Huntley S."/>
            <person name="Zhang Y."/>
            <person name="Treuner-Lange A."/>
            <person name="Sensen C.W."/>
            <person name="Sogaard-Andersen L."/>
        </authorList>
    </citation>
    <scope>NUCLEOTIDE SEQUENCE [LARGE SCALE GENOMIC DNA]</scope>
    <source>
        <strain evidence="15">ATCC 25202 / DSM 2259 / NBRC 100086 / M2</strain>
    </source>
</reference>
<evidence type="ECO:0000313" key="15">
    <source>
        <dbReference type="Proteomes" id="UP000007587"/>
    </source>
</evidence>
<evidence type="ECO:0000256" key="10">
    <source>
        <dbReference type="ARBA" id="ARBA00023170"/>
    </source>
</evidence>
<evidence type="ECO:0000256" key="6">
    <source>
        <dbReference type="ARBA" id="ARBA00022729"/>
    </source>
</evidence>
<gene>
    <name evidence="14" type="ordered locus">COCOR_00267</name>
</gene>
<evidence type="ECO:0000313" key="14">
    <source>
        <dbReference type="EMBL" id="AFE03376.1"/>
    </source>
</evidence>
<proteinExistence type="predicted"/>
<feature type="domain" description="TonB C-terminal" evidence="13">
    <location>
        <begin position="96"/>
        <end position="190"/>
    </location>
</feature>
<dbReference type="Pfam" id="PF13620">
    <property type="entry name" value="CarboxypepD_reg"/>
    <property type="match status" value="1"/>
</dbReference>
<protein>
    <submittedName>
        <fullName evidence="14">NB-dependent receptor</fullName>
    </submittedName>
</protein>
<keyword evidence="8" id="KW-0798">TonB box</keyword>
<dbReference type="HOGENOM" id="CLU_016599_1_0_7"/>
<evidence type="ECO:0000256" key="4">
    <source>
        <dbReference type="ARBA" id="ARBA00022452"/>
    </source>
</evidence>
<keyword evidence="3" id="KW-0813">Transport</keyword>
<dbReference type="GO" id="GO:0015344">
    <property type="term" value="F:siderophore uptake transmembrane transporter activity"/>
    <property type="evidence" value="ECO:0007669"/>
    <property type="project" value="TreeGrafter"/>
</dbReference>
<keyword evidence="11" id="KW-0998">Cell outer membrane</keyword>
<dbReference type="InterPro" id="IPR008969">
    <property type="entry name" value="CarboxyPept-like_regulatory"/>
</dbReference>
<dbReference type="STRING" id="1144275.COCOR_00267"/>
<keyword evidence="7" id="KW-1133">Transmembrane helix</keyword>
<dbReference type="EMBL" id="CP003389">
    <property type="protein sequence ID" value="AFE03376.1"/>
    <property type="molecule type" value="Genomic_DNA"/>
</dbReference>
<keyword evidence="5" id="KW-0812">Transmembrane</keyword>
<evidence type="ECO:0000256" key="1">
    <source>
        <dbReference type="ARBA" id="ARBA00004167"/>
    </source>
</evidence>
<keyword evidence="9" id="KW-0472">Membrane</keyword>
<keyword evidence="6" id="KW-0732">Signal</keyword>
<keyword evidence="10 14" id="KW-0675">Receptor</keyword>
<dbReference type="InParanoid" id="H8MWQ7"/>
<dbReference type="KEGG" id="ccx:COCOR_00267"/>
<dbReference type="InterPro" id="IPR000531">
    <property type="entry name" value="Beta-barrel_TonB"/>
</dbReference>
<keyword evidence="15" id="KW-1185">Reference proteome</keyword>
<name>H8MWQ7_CORCM</name>
<dbReference type="SUPFAM" id="SSF49464">
    <property type="entry name" value="Carboxypeptidase regulatory domain-like"/>
    <property type="match status" value="1"/>
</dbReference>
<evidence type="ECO:0000256" key="7">
    <source>
        <dbReference type="ARBA" id="ARBA00022989"/>
    </source>
</evidence>
<reference evidence="14 15" key="1">
    <citation type="journal article" date="2012" name="J. Bacteriol.">
        <title>Complete Genome Sequence of the Fruiting Myxobacterium Corallococcus coralloides DSM 2259.</title>
        <authorList>
            <person name="Huntley S."/>
            <person name="Zhang Y."/>
            <person name="Treuner-Lange A."/>
            <person name="Kneip S."/>
            <person name="Sensen C.W."/>
            <person name="Sogaard-Andersen L."/>
        </authorList>
    </citation>
    <scope>NUCLEOTIDE SEQUENCE [LARGE SCALE GENOMIC DNA]</scope>
    <source>
        <strain evidence="15">ATCC 25202 / DSM 2259 / NBRC 100086 / M2</strain>
    </source>
</reference>
<dbReference type="Gene3D" id="2.40.170.20">
    <property type="entry name" value="TonB-dependent receptor, beta-barrel domain"/>
    <property type="match status" value="1"/>
</dbReference>
<dbReference type="NCBIfam" id="TIGR01352">
    <property type="entry name" value="tonB_Cterm"/>
    <property type="match status" value="1"/>
</dbReference>
<dbReference type="InterPro" id="IPR036942">
    <property type="entry name" value="Beta-barrel_TonB_sf"/>
</dbReference>
<dbReference type="InterPro" id="IPR037682">
    <property type="entry name" value="TonB_C"/>
</dbReference>
<evidence type="ECO:0000256" key="11">
    <source>
        <dbReference type="ARBA" id="ARBA00023237"/>
    </source>
</evidence>
<evidence type="ECO:0000256" key="5">
    <source>
        <dbReference type="ARBA" id="ARBA00022692"/>
    </source>
</evidence>
<comment type="subcellular location">
    <subcellularLocation>
        <location evidence="2">Cell outer membrane</location>
        <topology evidence="2">Multi-pass membrane protein</topology>
    </subcellularLocation>
    <subcellularLocation>
        <location evidence="1">Membrane</location>
        <topology evidence="1">Single-pass membrane protein</topology>
    </subcellularLocation>
</comment>
<dbReference type="InterPro" id="IPR006260">
    <property type="entry name" value="TonB/TolA_C"/>
</dbReference>
<evidence type="ECO:0000256" key="3">
    <source>
        <dbReference type="ARBA" id="ARBA00022448"/>
    </source>
</evidence>
<dbReference type="PROSITE" id="PS52015">
    <property type="entry name" value="TONB_CTD"/>
    <property type="match status" value="1"/>
</dbReference>